<dbReference type="PRINTS" id="PR00110">
    <property type="entry name" value="ALPHAAMYLASE"/>
</dbReference>
<dbReference type="SUPFAM" id="SSF51445">
    <property type="entry name" value="(Trans)glycosidases"/>
    <property type="match status" value="1"/>
</dbReference>
<evidence type="ECO:0000256" key="2">
    <source>
        <dbReference type="RuleBase" id="RU003615"/>
    </source>
</evidence>
<keyword evidence="4" id="KW-0732">Signal</keyword>
<evidence type="ECO:0000313" key="7">
    <source>
        <dbReference type="Proteomes" id="UP001500298"/>
    </source>
</evidence>
<evidence type="ECO:0000256" key="3">
    <source>
        <dbReference type="RuleBase" id="RU361134"/>
    </source>
</evidence>
<comment type="catalytic activity">
    <reaction evidence="3">
        <text>Endohydrolysis of (1-&gt;4)-alpha-D-glucosidic linkages in polysaccharides containing three or more (1-&gt;4)-alpha-linked D-glucose units.</text>
        <dbReference type="EC" id="3.2.1.1"/>
    </reaction>
</comment>
<evidence type="ECO:0000256" key="1">
    <source>
        <dbReference type="ARBA" id="ARBA00008061"/>
    </source>
</evidence>
<organism evidence="6 7">
    <name type="scientific">Algivirga pacifica</name>
    <dbReference type="NCBI Taxonomy" id="1162670"/>
    <lineage>
        <taxon>Bacteria</taxon>
        <taxon>Pseudomonadati</taxon>
        <taxon>Bacteroidota</taxon>
        <taxon>Cytophagia</taxon>
        <taxon>Cytophagales</taxon>
        <taxon>Flammeovirgaceae</taxon>
        <taxon>Algivirga</taxon>
    </lineage>
</organism>
<feature type="signal peptide" evidence="4">
    <location>
        <begin position="1"/>
        <end position="24"/>
    </location>
</feature>
<proteinExistence type="inferred from homology"/>
<reference evidence="7" key="1">
    <citation type="journal article" date="2019" name="Int. J. Syst. Evol. Microbiol.">
        <title>The Global Catalogue of Microorganisms (GCM) 10K type strain sequencing project: providing services to taxonomists for standard genome sequencing and annotation.</title>
        <authorList>
            <consortium name="The Broad Institute Genomics Platform"/>
            <consortium name="The Broad Institute Genome Sequencing Center for Infectious Disease"/>
            <person name="Wu L."/>
            <person name="Ma J."/>
        </authorList>
    </citation>
    <scope>NUCLEOTIDE SEQUENCE [LARGE SCALE GENOMIC DNA]</scope>
    <source>
        <strain evidence="7">JCM 18326</strain>
    </source>
</reference>
<keyword evidence="3" id="KW-0119">Carbohydrate metabolism</keyword>
<name>A0ABP9DS40_9BACT</name>
<dbReference type="InterPro" id="IPR017853">
    <property type="entry name" value="GH"/>
</dbReference>
<dbReference type="Pfam" id="PF00128">
    <property type="entry name" value="Alpha-amylase"/>
    <property type="match status" value="1"/>
</dbReference>
<gene>
    <name evidence="6" type="ORF">GCM10023331_40050</name>
</gene>
<protein>
    <recommendedName>
        <fullName evidence="3">Alpha-amylase</fullName>
        <ecNumber evidence="3">3.2.1.1</ecNumber>
    </recommendedName>
</protein>
<dbReference type="Gene3D" id="3.20.20.80">
    <property type="entry name" value="Glycosidases"/>
    <property type="match status" value="1"/>
</dbReference>
<dbReference type="EC" id="3.2.1.1" evidence="3"/>
<dbReference type="Proteomes" id="UP001500298">
    <property type="component" value="Unassembled WGS sequence"/>
</dbReference>
<dbReference type="InterPro" id="IPR006047">
    <property type="entry name" value="GH13_cat_dom"/>
</dbReference>
<comment type="caution">
    <text evidence="6">The sequence shown here is derived from an EMBL/GenBank/DDBJ whole genome shotgun (WGS) entry which is preliminary data.</text>
</comment>
<dbReference type="PROSITE" id="PS51257">
    <property type="entry name" value="PROKAR_LIPOPROTEIN"/>
    <property type="match status" value="1"/>
</dbReference>
<evidence type="ECO:0000313" key="6">
    <source>
        <dbReference type="EMBL" id="GAA4851427.1"/>
    </source>
</evidence>
<evidence type="ECO:0000256" key="4">
    <source>
        <dbReference type="SAM" id="SignalP"/>
    </source>
</evidence>
<keyword evidence="3" id="KW-0326">Glycosidase</keyword>
<dbReference type="InterPro" id="IPR006046">
    <property type="entry name" value="Alpha_amylase"/>
</dbReference>
<evidence type="ECO:0000259" key="5">
    <source>
        <dbReference type="SMART" id="SM00642"/>
    </source>
</evidence>
<accession>A0ABP9DS40</accession>
<dbReference type="RefSeq" id="WP_345375107.1">
    <property type="nucleotide sequence ID" value="NZ_BAABJX010000067.1"/>
</dbReference>
<comment type="similarity">
    <text evidence="1 2">Belongs to the glycosyl hydrolase 13 family.</text>
</comment>
<keyword evidence="7" id="KW-1185">Reference proteome</keyword>
<dbReference type="EMBL" id="BAABJX010000067">
    <property type="protein sequence ID" value="GAA4851427.1"/>
    <property type="molecule type" value="Genomic_DNA"/>
</dbReference>
<feature type="chain" id="PRO_5045235398" description="Alpha-amylase" evidence="4">
    <location>
        <begin position="25"/>
        <end position="558"/>
    </location>
</feature>
<feature type="domain" description="Glycosyl hydrolase family 13 catalytic" evidence="5">
    <location>
        <begin position="44"/>
        <end position="470"/>
    </location>
</feature>
<dbReference type="Gene3D" id="2.60.40.1180">
    <property type="entry name" value="Golgi alpha-mannosidase II"/>
    <property type="match status" value="1"/>
</dbReference>
<dbReference type="InterPro" id="IPR013780">
    <property type="entry name" value="Glyco_hydro_b"/>
</dbReference>
<keyword evidence="3" id="KW-0378">Hydrolase</keyword>
<dbReference type="SMART" id="SM00642">
    <property type="entry name" value="Aamy"/>
    <property type="match status" value="1"/>
</dbReference>
<dbReference type="PANTHER" id="PTHR10357:SF209">
    <property type="entry name" value="PERIPLASMIC ALPHA-AMYLASE"/>
    <property type="match status" value="1"/>
</dbReference>
<dbReference type="PANTHER" id="PTHR10357">
    <property type="entry name" value="ALPHA-AMYLASE FAMILY MEMBER"/>
    <property type="match status" value="1"/>
</dbReference>
<sequence length="558" mass="63229">MKNKIIKAAALLAAGLIGCQPAQQQQETTEVKAPFIWENANVYFMLTDRFHNGNQENDQQFERNEDAAKLRGFMGGDLKGITEKIEEGYFDKLGTTALWFSPVAEQIHGGVDEGTGYTYAFHGYWASDWTSIDPNFGSEEELAELVETAHAHGIRVLLDVVINHTGPVTEVDPVWPEEWVRTSPQCKYQDYESTVSCTLVENLPDIHTGSEQDVELPPMLVEKWKKEGRYEAEVASLDAFFKETGYPRAPKYYIIKWLTDLIRKYGVDGFRVDTVKHTEPGVWADLKKEADRAFAEWKKANPSKVLDDNDFHMLGEVYNYSISNAQMFNFGDTAVNYFDHGFNSLINFEFIWNTQQLSYEEMFTKYDTILHGPMAEYTVLNYLTSHDDGNSYDKERENPFFAANRLLLSPGGAQVYYGDEISRVLKVEGADGDANLRSYMDWEGLEKGGEVSGNKMTDVLKHYQKLGTFRKMHPAIGAGRHQMLTESPYVFSRTYEENNVNDKVVVGLDLAKGKKEISVDGVFTDGDRLTDHYSGKEVEVKGGKVALDTEYEVVLLSK</sequence>